<dbReference type="Proteomes" id="UP000806528">
    <property type="component" value="Unassembled WGS sequence"/>
</dbReference>
<feature type="transmembrane region" description="Helical" evidence="1">
    <location>
        <begin position="133"/>
        <end position="155"/>
    </location>
</feature>
<evidence type="ECO:0000313" key="2">
    <source>
        <dbReference type="EMBL" id="MBE3000139.1"/>
    </source>
</evidence>
<sequence>MNADDVPKRLVLSRVATGSSMHFFLLALTPIQVSQRIEAIQALLIIASLFVMFLIFSAASMLVACLARKGNPRTAELYFSSAMTAALIYSLAPISMVATDGFSVLILTISGTLAFIGFSVQWFLIWATVRMDFSLWIHVFTALGFFALGAFFFLWGV</sequence>
<reference evidence="2 3" key="1">
    <citation type="submission" date="2020-09" db="EMBL/GenBank/DDBJ databases">
        <title>Diversity and distribution of actinomycetes associated with coral in the coast of Hainan.</title>
        <authorList>
            <person name="Li F."/>
        </authorList>
    </citation>
    <scope>NUCLEOTIDE SEQUENCE [LARGE SCALE GENOMIC DNA]</scope>
    <source>
        <strain evidence="2 3">HNM0947</strain>
    </source>
</reference>
<protein>
    <recommendedName>
        <fullName evidence="4">Yip1 domain-containing protein</fullName>
    </recommendedName>
</protein>
<keyword evidence="1" id="KW-0472">Membrane</keyword>
<name>A0ABR9P8J9_9ACTN</name>
<accession>A0ABR9P8J9</accession>
<comment type="caution">
    <text evidence="2">The sequence shown here is derived from an EMBL/GenBank/DDBJ whole genome shotgun (WGS) entry which is preliminary data.</text>
</comment>
<evidence type="ECO:0000313" key="3">
    <source>
        <dbReference type="Proteomes" id="UP000806528"/>
    </source>
</evidence>
<dbReference type="EMBL" id="JADBGI010000013">
    <property type="protein sequence ID" value="MBE3000139.1"/>
    <property type="molecule type" value="Genomic_DNA"/>
</dbReference>
<feature type="transmembrane region" description="Helical" evidence="1">
    <location>
        <begin position="104"/>
        <end position="126"/>
    </location>
</feature>
<organism evidence="2 3">
    <name type="scientific">Nocardiopsis coralli</name>
    <dbReference type="NCBI Taxonomy" id="2772213"/>
    <lineage>
        <taxon>Bacteria</taxon>
        <taxon>Bacillati</taxon>
        <taxon>Actinomycetota</taxon>
        <taxon>Actinomycetes</taxon>
        <taxon>Streptosporangiales</taxon>
        <taxon>Nocardiopsidaceae</taxon>
        <taxon>Nocardiopsis</taxon>
    </lineage>
</organism>
<gene>
    <name evidence="2" type="ORF">IDM40_15710</name>
</gene>
<feature type="transmembrane region" description="Helical" evidence="1">
    <location>
        <begin position="12"/>
        <end position="33"/>
    </location>
</feature>
<proteinExistence type="predicted"/>
<dbReference type="RefSeq" id="WP_193122756.1">
    <property type="nucleotide sequence ID" value="NZ_JADBGI010000013.1"/>
</dbReference>
<feature type="transmembrane region" description="Helical" evidence="1">
    <location>
        <begin position="39"/>
        <end position="65"/>
    </location>
</feature>
<feature type="transmembrane region" description="Helical" evidence="1">
    <location>
        <begin position="77"/>
        <end position="98"/>
    </location>
</feature>
<keyword evidence="1" id="KW-1133">Transmembrane helix</keyword>
<evidence type="ECO:0000256" key="1">
    <source>
        <dbReference type="SAM" id="Phobius"/>
    </source>
</evidence>
<evidence type="ECO:0008006" key="4">
    <source>
        <dbReference type="Google" id="ProtNLM"/>
    </source>
</evidence>
<keyword evidence="3" id="KW-1185">Reference proteome</keyword>
<keyword evidence="1" id="KW-0812">Transmembrane</keyword>